<dbReference type="Proteomes" id="UP001055439">
    <property type="component" value="Chromosome 10"/>
</dbReference>
<dbReference type="AlphaFoldDB" id="A0A9E7EM29"/>
<evidence type="ECO:0000256" key="1">
    <source>
        <dbReference type="SAM" id="MobiDB-lite"/>
    </source>
</evidence>
<keyword evidence="3" id="KW-1185">Reference proteome</keyword>
<proteinExistence type="predicted"/>
<accession>A0A9E7EM29</accession>
<reference evidence="2" key="1">
    <citation type="submission" date="2022-05" db="EMBL/GenBank/DDBJ databases">
        <title>The Musa troglodytarum L. genome provides insights into the mechanism of non-climacteric behaviour and enrichment of carotenoids.</title>
        <authorList>
            <person name="Wang J."/>
        </authorList>
    </citation>
    <scope>NUCLEOTIDE SEQUENCE</scope>
    <source>
        <tissue evidence="2">Leaf</tissue>
    </source>
</reference>
<feature type="compositionally biased region" description="Polar residues" evidence="1">
    <location>
        <begin position="7"/>
        <end position="26"/>
    </location>
</feature>
<organism evidence="2 3">
    <name type="scientific">Musa troglodytarum</name>
    <name type="common">fe'i banana</name>
    <dbReference type="NCBI Taxonomy" id="320322"/>
    <lineage>
        <taxon>Eukaryota</taxon>
        <taxon>Viridiplantae</taxon>
        <taxon>Streptophyta</taxon>
        <taxon>Embryophyta</taxon>
        <taxon>Tracheophyta</taxon>
        <taxon>Spermatophyta</taxon>
        <taxon>Magnoliopsida</taxon>
        <taxon>Liliopsida</taxon>
        <taxon>Zingiberales</taxon>
        <taxon>Musaceae</taxon>
        <taxon>Musa</taxon>
    </lineage>
</organism>
<name>A0A9E7EM29_9LILI</name>
<evidence type="ECO:0000313" key="3">
    <source>
        <dbReference type="Proteomes" id="UP001055439"/>
    </source>
</evidence>
<dbReference type="OrthoDB" id="10411383at2759"/>
<dbReference type="EMBL" id="CP097503">
    <property type="protein sequence ID" value="URD78333.1"/>
    <property type="molecule type" value="Genomic_DNA"/>
</dbReference>
<protein>
    <submittedName>
        <fullName evidence="2">Zinc finger protein</fullName>
    </submittedName>
</protein>
<gene>
    <name evidence="2" type="ORF">MUK42_19157</name>
</gene>
<feature type="region of interest" description="Disordered" evidence="1">
    <location>
        <begin position="81"/>
        <end position="106"/>
    </location>
</feature>
<evidence type="ECO:0000313" key="2">
    <source>
        <dbReference type="EMBL" id="URD78333.1"/>
    </source>
</evidence>
<sequence>MEMVAETTRSLLSSRGAQGQQSFDTDSTPPLCNALLPSLLAIASLQKQQGAHQAFLLRNPTPEPEWPAGFPDILTTAFLDGTGDPSGSLDSIDRGGYGDAADSNEEEQKLLLPFRGGLGGATTTTAAAFDVDDEDDKTLIGSLLP</sequence>
<feature type="region of interest" description="Disordered" evidence="1">
    <location>
        <begin position="1"/>
        <end position="26"/>
    </location>
</feature>